<dbReference type="RefSeq" id="WP_137138751.1">
    <property type="nucleotide sequence ID" value="NZ_CP032345.1"/>
</dbReference>
<dbReference type="InterPro" id="IPR015590">
    <property type="entry name" value="Aldehyde_DH_dom"/>
</dbReference>
<dbReference type="InterPro" id="IPR016163">
    <property type="entry name" value="Ald_DH_C"/>
</dbReference>
<evidence type="ECO:0000313" key="7">
    <source>
        <dbReference type="EMBL" id="QCO14111.1"/>
    </source>
</evidence>
<dbReference type="PANTHER" id="PTHR43353">
    <property type="entry name" value="SUCCINATE-SEMIALDEHYDE DEHYDROGENASE, MITOCHONDRIAL"/>
    <property type="match status" value="1"/>
</dbReference>
<dbReference type="InterPro" id="IPR016160">
    <property type="entry name" value="Ald_DH_CS_CYS"/>
</dbReference>
<dbReference type="InterPro" id="IPR016161">
    <property type="entry name" value="Ald_DH/histidinol_DH"/>
</dbReference>
<dbReference type="CDD" id="cd07103">
    <property type="entry name" value="ALDH_F5_SSADH_GabD"/>
    <property type="match status" value="1"/>
</dbReference>
<dbReference type="InterPro" id="IPR050740">
    <property type="entry name" value="Aldehyde_DH_Superfamily"/>
</dbReference>
<evidence type="ECO:0000259" key="6">
    <source>
        <dbReference type="Pfam" id="PF00171"/>
    </source>
</evidence>
<evidence type="ECO:0000313" key="8">
    <source>
        <dbReference type="Proteomes" id="UP000298693"/>
    </source>
</evidence>
<dbReference type="Gene3D" id="3.40.605.10">
    <property type="entry name" value="Aldehyde Dehydrogenase, Chain A, domain 1"/>
    <property type="match status" value="1"/>
</dbReference>
<gene>
    <name evidence="7" type="ORF">D3869_02050</name>
</gene>
<dbReference type="InterPro" id="IPR010102">
    <property type="entry name" value="Succ_semiAld_DH"/>
</dbReference>
<dbReference type="InterPro" id="IPR016162">
    <property type="entry name" value="Ald_DH_N"/>
</dbReference>
<dbReference type="FunFam" id="3.40.605.10:FF:000026">
    <property type="entry name" value="Aldehyde dehydrogenase, putative"/>
    <property type="match status" value="1"/>
</dbReference>
<dbReference type="PANTHER" id="PTHR43353:SF5">
    <property type="entry name" value="SUCCINATE-SEMIALDEHYDE DEHYDROGENASE, MITOCHONDRIAL"/>
    <property type="match status" value="1"/>
</dbReference>
<dbReference type="AlphaFoldDB" id="A0A4D8QWW5"/>
<proteinExistence type="inferred from homology"/>
<sequence>MPYDSVDTARRLGLKDAELLRFQGFVDGRWIDADSGKTVEVTNPADGSVLGSVPMMGADETRRAIDAAERAWPAWRALTAKERAKTLRTWFDLMMANQEDLARIMTAEQGKPLAEARGEVAYAASFIEWFAEEGKRVYGDTIPQHLPGRRIVVTKEPIGVTAAITPWNFPAAMITRKAGPALAAGCPMVIKPATATPLTALAMAVLAERAGIPAGILAVVTGSARSIGGEMTGNPTVRKLTFTGSTEIGKELMAQCAGTVKKISLELGGNAPFLVFDDADLDEAVKGAIASKYRNTGQTCVCANRLLVQAGVYDAFAAKLAEAVKALKVGPGLTTEGAQQGPLIDMAAVEKVEDHIRDATEKGARVVLGGKRHELGGSFFEPTILADVTPAMKVAREETFGPVAPLFRFETEEEAVRMANDTEFGLAAYFYSRDIGRVWRVAEALEYGIVGINEGIISTEVAPFGGMKESGIGREGSKYGIEDYLEIKYLCMGGIGG</sequence>
<dbReference type="GO" id="GO:0004777">
    <property type="term" value="F:succinate-semialdehyde dehydrogenase (NAD+) activity"/>
    <property type="evidence" value="ECO:0007669"/>
    <property type="project" value="TreeGrafter"/>
</dbReference>
<organism evidence="7 8">
    <name type="scientific">Azospirillum brasilense</name>
    <dbReference type="NCBI Taxonomy" id="192"/>
    <lineage>
        <taxon>Bacteria</taxon>
        <taxon>Pseudomonadati</taxon>
        <taxon>Pseudomonadota</taxon>
        <taxon>Alphaproteobacteria</taxon>
        <taxon>Rhodospirillales</taxon>
        <taxon>Azospirillaceae</taxon>
        <taxon>Azospirillum</taxon>
    </lineage>
</organism>
<comment type="similarity">
    <text evidence="1 5">Belongs to the aldehyde dehydrogenase family.</text>
</comment>
<dbReference type="Pfam" id="PF00171">
    <property type="entry name" value="Aldedh"/>
    <property type="match status" value="1"/>
</dbReference>
<dbReference type="Proteomes" id="UP000298693">
    <property type="component" value="Chromosome"/>
</dbReference>
<dbReference type="EMBL" id="CP032345">
    <property type="protein sequence ID" value="QCO14111.1"/>
    <property type="molecule type" value="Genomic_DNA"/>
</dbReference>
<accession>A0A4D8QWW5</accession>
<dbReference type="PROSITE" id="PS00070">
    <property type="entry name" value="ALDEHYDE_DEHYDR_CYS"/>
    <property type="match status" value="1"/>
</dbReference>
<dbReference type="GO" id="GO:0005829">
    <property type="term" value="C:cytosol"/>
    <property type="evidence" value="ECO:0007669"/>
    <property type="project" value="TreeGrafter"/>
</dbReference>
<name>A0A4D8QWW5_AZOBR</name>
<dbReference type="FunFam" id="3.40.605.10:FF:000005">
    <property type="entry name" value="Succinate-semialdehyde dehydrogenase I"/>
    <property type="match status" value="1"/>
</dbReference>
<dbReference type="GO" id="GO:0009450">
    <property type="term" value="P:gamma-aminobutyric acid catabolic process"/>
    <property type="evidence" value="ECO:0007669"/>
    <property type="project" value="InterPro"/>
</dbReference>
<dbReference type="SUPFAM" id="SSF53720">
    <property type="entry name" value="ALDH-like"/>
    <property type="match status" value="1"/>
</dbReference>
<keyword evidence="3" id="KW-0558">Oxidation</keyword>
<protein>
    <submittedName>
        <fullName evidence="7">NADP-dependent succinate-semialdehyde dehydrogenase I</fullName>
    </submittedName>
</protein>
<dbReference type="NCBIfam" id="NF008415">
    <property type="entry name" value="PRK11241.1"/>
    <property type="match status" value="1"/>
</dbReference>
<evidence type="ECO:0000256" key="3">
    <source>
        <dbReference type="ARBA" id="ARBA00023097"/>
    </source>
</evidence>
<reference evidence="7 8" key="1">
    <citation type="submission" date="2018-09" db="EMBL/GenBank/DDBJ databases">
        <title>Whole genome based analysis of evolution and adaptive divergence in Indian and Brazilian strains of Azospirillum brasilense.</title>
        <authorList>
            <person name="Singh C."/>
            <person name="Tripathi A.K."/>
        </authorList>
    </citation>
    <scope>NUCLEOTIDE SEQUENCE [LARGE SCALE GENOMIC DNA]</scope>
    <source>
        <strain evidence="7 8">MTCC4039</strain>
    </source>
</reference>
<feature type="active site" evidence="4">
    <location>
        <position position="266"/>
    </location>
</feature>
<dbReference type="InterPro" id="IPR029510">
    <property type="entry name" value="Ald_DH_CS_GLU"/>
</dbReference>
<evidence type="ECO:0000256" key="4">
    <source>
        <dbReference type="PROSITE-ProRule" id="PRU10007"/>
    </source>
</evidence>
<dbReference type="NCBIfam" id="TIGR01780">
    <property type="entry name" value="SSADH"/>
    <property type="match status" value="1"/>
</dbReference>
<feature type="domain" description="Aldehyde dehydrogenase" evidence="6">
    <location>
        <begin position="30"/>
        <end position="489"/>
    </location>
</feature>
<keyword evidence="2 5" id="KW-0560">Oxidoreductase</keyword>
<evidence type="ECO:0000256" key="2">
    <source>
        <dbReference type="ARBA" id="ARBA00023002"/>
    </source>
</evidence>
<dbReference type="PROSITE" id="PS00687">
    <property type="entry name" value="ALDEHYDE_DEHYDR_GLU"/>
    <property type="match status" value="1"/>
</dbReference>
<evidence type="ECO:0000256" key="5">
    <source>
        <dbReference type="RuleBase" id="RU003345"/>
    </source>
</evidence>
<dbReference type="FunFam" id="3.40.309.10:FF:000004">
    <property type="entry name" value="Succinate-semialdehyde dehydrogenase I"/>
    <property type="match status" value="1"/>
</dbReference>
<dbReference type="Gene3D" id="3.40.309.10">
    <property type="entry name" value="Aldehyde Dehydrogenase, Chain A, domain 2"/>
    <property type="match status" value="1"/>
</dbReference>
<evidence type="ECO:0000256" key="1">
    <source>
        <dbReference type="ARBA" id="ARBA00009986"/>
    </source>
</evidence>